<reference evidence="2" key="1">
    <citation type="submission" date="2021-07" db="EMBL/GenBank/DDBJ databases">
        <title>Genome Resource of American Ginseng Black Spot Pathogen Alternaria panax.</title>
        <authorList>
            <person name="Qiu C."/>
            <person name="Wang W."/>
            <person name="Liu Z."/>
        </authorList>
    </citation>
    <scope>NUCLEOTIDE SEQUENCE</scope>
    <source>
        <strain evidence="2">BNCC115425</strain>
    </source>
</reference>
<sequence>MFVRNEDKRHEELCGGAFLEKDASRILNDLGFGSRIWGEGSGAEIRLQSNLPGSRPRWGVKTDSGYESNDEDSIRDNLRYWMAALIQAKINAPCKEKNRVPSVTVEPSEQLPSVPTSVPALSPRPQRSELTQREGPSDTYGLAPSRSKRRGNRSAAMVEAKTKAASDRSRSRARSDDSSDSTGTFSFTSYIQTGSEADFPQSTSNGSKRRRIDIPQGRSHTRSPQQSPDVTSTAGVNLPTDASTNITAPDMINNNDNNIAIHEGSLSGADQMKRKLQLDLIRLLNNEPDFNTILHEVIPPTRKLYAMSPHRKPYSDLEVEFRNFNRALDHWESLIKTRTAASSGVTPSPREDPLQELAAQGTFEDRVAMLHDLGPRSHIDFPFEGWTISLALFFEGLLGDTYMPFPFEDLVDRLRAVNRPLYDTDGG</sequence>
<feature type="compositionally biased region" description="Polar residues" evidence="1">
    <location>
        <begin position="190"/>
        <end position="206"/>
    </location>
</feature>
<feature type="compositionally biased region" description="Basic and acidic residues" evidence="1">
    <location>
        <begin position="126"/>
        <end position="136"/>
    </location>
</feature>
<feature type="compositionally biased region" description="Basic and acidic residues" evidence="1">
    <location>
        <begin position="160"/>
        <end position="177"/>
    </location>
</feature>
<feature type="region of interest" description="Disordered" evidence="1">
    <location>
        <begin position="51"/>
        <end position="72"/>
    </location>
</feature>
<feature type="compositionally biased region" description="Polar residues" evidence="1">
    <location>
        <begin position="105"/>
        <end position="116"/>
    </location>
</feature>
<evidence type="ECO:0000313" key="2">
    <source>
        <dbReference type="EMBL" id="KAG9185085.1"/>
    </source>
</evidence>
<feature type="compositionally biased region" description="Low complexity" evidence="1">
    <location>
        <begin position="180"/>
        <end position="189"/>
    </location>
</feature>
<feature type="compositionally biased region" description="Polar residues" evidence="1">
    <location>
        <begin position="222"/>
        <end position="238"/>
    </location>
</feature>
<feature type="region of interest" description="Disordered" evidence="1">
    <location>
        <begin position="95"/>
        <end position="238"/>
    </location>
</feature>
<gene>
    <name evidence="2" type="ORF">G6011_03032</name>
</gene>
<evidence type="ECO:0000313" key="3">
    <source>
        <dbReference type="Proteomes" id="UP001199106"/>
    </source>
</evidence>
<dbReference type="AlphaFoldDB" id="A0AAD4I0Z8"/>
<evidence type="ECO:0000256" key="1">
    <source>
        <dbReference type="SAM" id="MobiDB-lite"/>
    </source>
</evidence>
<accession>A0AAD4I0Z8</accession>
<dbReference type="Proteomes" id="UP001199106">
    <property type="component" value="Unassembled WGS sequence"/>
</dbReference>
<dbReference type="EMBL" id="JAANER010000012">
    <property type="protein sequence ID" value="KAG9185085.1"/>
    <property type="molecule type" value="Genomic_DNA"/>
</dbReference>
<keyword evidence="3" id="KW-1185">Reference proteome</keyword>
<protein>
    <submittedName>
        <fullName evidence="2">Uncharacterized protein</fullName>
    </submittedName>
</protein>
<organism evidence="2 3">
    <name type="scientific">Alternaria panax</name>
    <dbReference type="NCBI Taxonomy" id="48097"/>
    <lineage>
        <taxon>Eukaryota</taxon>
        <taxon>Fungi</taxon>
        <taxon>Dikarya</taxon>
        <taxon>Ascomycota</taxon>
        <taxon>Pezizomycotina</taxon>
        <taxon>Dothideomycetes</taxon>
        <taxon>Pleosporomycetidae</taxon>
        <taxon>Pleosporales</taxon>
        <taxon>Pleosporineae</taxon>
        <taxon>Pleosporaceae</taxon>
        <taxon>Alternaria</taxon>
        <taxon>Alternaria sect. Panax</taxon>
    </lineage>
</organism>
<proteinExistence type="predicted"/>
<name>A0AAD4I0Z8_9PLEO</name>
<comment type="caution">
    <text evidence="2">The sequence shown here is derived from an EMBL/GenBank/DDBJ whole genome shotgun (WGS) entry which is preliminary data.</text>
</comment>